<dbReference type="EMBL" id="FR824242">
    <property type="protein sequence ID" value="CCA23510.1"/>
    <property type="molecule type" value="Genomic_DNA"/>
</dbReference>
<dbReference type="InterPro" id="IPR054722">
    <property type="entry name" value="PolX-like_BBD"/>
</dbReference>
<reference evidence="2" key="2">
    <citation type="submission" date="2011-02" db="EMBL/GenBank/DDBJ databases">
        <authorList>
            <person name="MacLean D."/>
        </authorList>
    </citation>
    <scope>NUCLEOTIDE SEQUENCE</scope>
</reference>
<sequence>MRVVLMAKVDHRTDYLQQAEELAHFAQAWEHETKKLLPKGVSNVVRESRFRESRRCHECGEIGHSRAMCQNRSKKVAKDQSIINLAISDHSIGINEYWILDSGSSRHLCSDESWLEDAEDAHGVCIKPNGEELNISKVGNASLRVSAAG</sequence>
<protein>
    <submittedName>
        <fullName evidence="2">Uncharacterized protein AlNc14C197G8583</fullName>
    </submittedName>
</protein>
<organism evidence="2">
    <name type="scientific">Albugo laibachii Nc14</name>
    <dbReference type="NCBI Taxonomy" id="890382"/>
    <lineage>
        <taxon>Eukaryota</taxon>
        <taxon>Sar</taxon>
        <taxon>Stramenopiles</taxon>
        <taxon>Oomycota</taxon>
        <taxon>Peronosporomycetes</taxon>
        <taxon>Albuginales</taxon>
        <taxon>Albuginaceae</taxon>
        <taxon>Albugo</taxon>
    </lineage>
</organism>
<feature type="domain" description="Retrovirus-related Pol polyprotein from transposon TNT 1-94-like beta-barrel" evidence="1">
    <location>
        <begin position="98"/>
        <end position="146"/>
    </location>
</feature>
<dbReference type="HOGENOM" id="CLU_1782380_0_0_1"/>
<evidence type="ECO:0000259" key="1">
    <source>
        <dbReference type="Pfam" id="PF22936"/>
    </source>
</evidence>
<name>F0WQA2_9STRA</name>
<reference evidence="2" key="1">
    <citation type="journal article" date="2011" name="PLoS Biol.">
        <title>Gene gain and loss during evolution of obligate parasitism in the white rust pathogen of Arabidopsis thaliana.</title>
        <authorList>
            <person name="Kemen E."/>
            <person name="Gardiner A."/>
            <person name="Schultz-Larsen T."/>
            <person name="Kemen A.C."/>
            <person name="Balmuth A.L."/>
            <person name="Robert-Seilaniantz A."/>
            <person name="Bailey K."/>
            <person name="Holub E."/>
            <person name="Studholme D.J."/>
            <person name="Maclean D."/>
            <person name="Jones J.D."/>
        </authorList>
    </citation>
    <scope>NUCLEOTIDE SEQUENCE</scope>
</reference>
<gene>
    <name evidence="2" type="primary">AlNc14C197G8583</name>
    <name evidence="2" type="ORF">ALNC14_096540</name>
</gene>
<accession>F0WQA2</accession>
<proteinExistence type="predicted"/>
<evidence type="ECO:0000313" key="2">
    <source>
        <dbReference type="EMBL" id="CCA23510.1"/>
    </source>
</evidence>
<dbReference type="Pfam" id="PF22936">
    <property type="entry name" value="Pol_BBD"/>
    <property type="match status" value="1"/>
</dbReference>
<dbReference type="AlphaFoldDB" id="F0WQA2"/>